<reference evidence="1 2" key="1">
    <citation type="submission" date="2018-10" db="EMBL/GenBank/DDBJ databases">
        <title>A high-quality apple genome assembly.</title>
        <authorList>
            <person name="Hu J."/>
        </authorList>
    </citation>
    <scope>NUCLEOTIDE SEQUENCE [LARGE SCALE GENOMIC DNA]</scope>
    <source>
        <strain evidence="2">cv. HFTH1</strain>
        <tissue evidence="1">Young leaf</tissue>
    </source>
</reference>
<keyword evidence="2" id="KW-1185">Reference proteome</keyword>
<evidence type="ECO:0000313" key="2">
    <source>
        <dbReference type="Proteomes" id="UP000290289"/>
    </source>
</evidence>
<comment type="caution">
    <text evidence="1">The sequence shown here is derived from an EMBL/GenBank/DDBJ whole genome shotgun (WGS) entry which is preliminary data.</text>
</comment>
<dbReference type="Proteomes" id="UP000290289">
    <property type="component" value="Unassembled WGS sequence"/>
</dbReference>
<name>A0A498KQ41_MALDO</name>
<proteinExistence type="predicted"/>
<dbReference type="EMBL" id="RDQH01000209">
    <property type="protein sequence ID" value="RXI09727.1"/>
    <property type="molecule type" value="Genomic_DNA"/>
</dbReference>
<gene>
    <name evidence="1" type="ORF">DVH24_013550</name>
</gene>
<accession>A0A498KQ41</accession>
<organism evidence="1 2">
    <name type="scientific">Malus domestica</name>
    <name type="common">Apple</name>
    <name type="synonym">Pyrus malus</name>
    <dbReference type="NCBI Taxonomy" id="3750"/>
    <lineage>
        <taxon>Eukaryota</taxon>
        <taxon>Viridiplantae</taxon>
        <taxon>Streptophyta</taxon>
        <taxon>Embryophyta</taxon>
        <taxon>Tracheophyta</taxon>
        <taxon>Spermatophyta</taxon>
        <taxon>Magnoliopsida</taxon>
        <taxon>eudicotyledons</taxon>
        <taxon>Gunneridae</taxon>
        <taxon>Pentapetalae</taxon>
        <taxon>rosids</taxon>
        <taxon>fabids</taxon>
        <taxon>Rosales</taxon>
        <taxon>Rosaceae</taxon>
        <taxon>Amygdaloideae</taxon>
        <taxon>Maleae</taxon>
        <taxon>Malus</taxon>
    </lineage>
</organism>
<dbReference type="STRING" id="3750.A0A498KQ41"/>
<evidence type="ECO:0000313" key="1">
    <source>
        <dbReference type="EMBL" id="RXI09727.1"/>
    </source>
</evidence>
<protein>
    <submittedName>
        <fullName evidence="1">Uncharacterized protein</fullName>
    </submittedName>
</protein>
<sequence length="75" mass="8632">MSNRNLIALLCHGGVLKDYFMESLMKDQENTRGVFCNRRAAAKVALSYGGMDDDYNTFKMMSSYIPLEESYLRHL</sequence>
<dbReference type="AlphaFoldDB" id="A0A498KQ41"/>